<evidence type="ECO:0000313" key="1">
    <source>
        <dbReference type="EMBL" id="ALS73799.1"/>
    </source>
</evidence>
<dbReference type="AlphaFoldDB" id="A0A0U2P7X4"/>
<gene>
    <name evidence="1" type="ORF">AUC31_00395</name>
</gene>
<organism evidence="1 2">
    <name type="scientific">Planococcus rifietoensis</name>
    <dbReference type="NCBI Taxonomy" id="200991"/>
    <lineage>
        <taxon>Bacteria</taxon>
        <taxon>Bacillati</taxon>
        <taxon>Bacillota</taxon>
        <taxon>Bacilli</taxon>
        <taxon>Bacillales</taxon>
        <taxon>Caryophanaceae</taxon>
        <taxon>Planococcus</taxon>
    </lineage>
</organism>
<dbReference type="Proteomes" id="UP000067683">
    <property type="component" value="Chromosome"/>
</dbReference>
<dbReference type="KEGG" id="prt:AUC31_00395"/>
<name>A0A0U2P7X4_9BACL</name>
<dbReference type="RefSeq" id="WP_058380509.1">
    <property type="nucleotide sequence ID" value="NZ_CP013659.2"/>
</dbReference>
<reference evidence="1" key="1">
    <citation type="submission" date="2016-01" db="EMBL/GenBank/DDBJ databases">
        <title>Complete genome of Planococcus rifietoensis type strain M8.</title>
        <authorList>
            <person name="See-Too W.S."/>
        </authorList>
    </citation>
    <scope>NUCLEOTIDE SEQUENCE [LARGE SCALE GENOMIC DNA]</scope>
    <source>
        <strain evidence="1">M8</strain>
    </source>
</reference>
<accession>A0A0U2P7X4</accession>
<proteinExistence type="predicted"/>
<keyword evidence="2" id="KW-1185">Reference proteome</keyword>
<dbReference type="EMBL" id="CP013659">
    <property type="protein sequence ID" value="ALS73799.1"/>
    <property type="molecule type" value="Genomic_DNA"/>
</dbReference>
<evidence type="ECO:0000313" key="2">
    <source>
        <dbReference type="Proteomes" id="UP000067683"/>
    </source>
</evidence>
<dbReference type="OrthoDB" id="2892478at2"/>
<protein>
    <submittedName>
        <fullName evidence="1">Uncharacterized protein</fullName>
    </submittedName>
</protein>
<sequence>MKTFQVEFFFDQGNTIVHTVKAIDKESAISQVPSNGTYELTDEANGKIYRITINLVKYIVVTETQAN</sequence>